<keyword evidence="2" id="KW-1185">Reference proteome</keyword>
<dbReference type="RefSeq" id="WP_226371140.1">
    <property type="nucleotide sequence ID" value="NZ_JAGIKX010000013.1"/>
</dbReference>
<dbReference type="InterPro" id="IPR011852">
    <property type="entry name" value="TRAP_TAXI"/>
</dbReference>
<dbReference type="SUPFAM" id="SSF53850">
    <property type="entry name" value="Periplasmic binding protein-like II"/>
    <property type="match status" value="1"/>
</dbReference>
<dbReference type="Pfam" id="PF16868">
    <property type="entry name" value="NMT1_3"/>
    <property type="match status" value="1"/>
</dbReference>
<dbReference type="PANTHER" id="PTHR42941">
    <property type="entry name" value="SLL1037 PROTEIN"/>
    <property type="match status" value="1"/>
</dbReference>
<accession>A0ABS4S8E4</accession>
<gene>
    <name evidence="1" type="ORF">J2Z81_001709</name>
</gene>
<proteinExistence type="predicted"/>
<comment type="caution">
    <text evidence="1">The sequence shown here is derived from an EMBL/GenBank/DDBJ whole genome shotgun (WGS) entry which is preliminary data.</text>
</comment>
<sequence>MKRILFLLLFLIPVSFLLLNAFSSKEYEYYSIATGTTGGTYYPVGVGLANLYTEKLSGNDIRVTGQSSGGSVENIDLLRKGEAQLATVQGVIGDFAYHGNDIYKNKTYEDLRAVTMLWPNIEHFPLKDSQMKTGTIEDIKGKNFSMGSQGSGTEHTTRIIMNSLQITKNDIDKEHLGFSDTISAMRDGTIDGGAISAGLPATSLTDMYASGVDASLLEVTDDQLKQINESSDVFYRYTLPPETYPKQTKEIHTVAQGNFMATDKNFDEEAVYQLTKILYENLEQVHGIHSVTKNITLEHSIEGLTVPLHPGAYRYYKERGLDIPADLIPPEEKKG</sequence>
<evidence type="ECO:0000313" key="2">
    <source>
        <dbReference type="Proteomes" id="UP001519294"/>
    </source>
</evidence>
<dbReference type="CDD" id="cd13520">
    <property type="entry name" value="PBP2_TAXI_TRAP"/>
    <property type="match status" value="1"/>
</dbReference>
<protein>
    <submittedName>
        <fullName evidence="1">TRAP transporter TAXI family solute receptor</fullName>
    </submittedName>
</protein>
<keyword evidence="1" id="KW-0675">Receptor</keyword>
<evidence type="ECO:0000313" key="1">
    <source>
        <dbReference type="EMBL" id="MBP2257755.1"/>
    </source>
</evidence>
<dbReference type="PANTHER" id="PTHR42941:SF1">
    <property type="entry name" value="SLL1037 PROTEIN"/>
    <property type="match status" value="1"/>
</dbReference>
<dbReference type="Proteomes" id="UP001519294">
    <property type="component" value="Unassembled WGS sequence"/>
</dbReference>
<dbReference type="EMBL" id="JAGIKX010000013">
    <property type="protein sequence ID" value="MBP2257755.1"/>
    <property type="molecule type" value="Genomic_DNA"/>
</dbReference>
<reference evidence="1 2" key="1">
    <citation type="submission" date="2021-03" db="EMBL/GenBank/DDBJ databases">
        <title>Genomic Encyclopedia of Type Strains, Phase IV (KMG-IV): sequencing the most valuable type-strain genomes for metagenomic binning, comparative biology and taxonomic classification.</title>
        <authorList>
            <person name="Goeker M."/>
        </authorList>
    </citation>
    <scope>NUCLEOTIDE SEQUENCE [LARGE SCALE GENOMIC DNA]</scope>
    <source>
        <strain evidence="1 2">DSM 25790</strain>
    </source>
</reference>
<organism evidence="1 2">
    <name type="scientific">Virgibacillus alimentarius</name>
    <dbReference type="NCBI Taxonomy" id="698769"/>
    <lineage>
        <taxon>Bacteria</taxon>
        <taxon>Bacillati</taxon>
        <taxon>Bacillota</taxon>
        <taxon>Bacilli</taxon>
        <taxon>Bacillales</taxon>
        <taxon>Bacillaceae</taxon>
        <taxon>Virgibacillus</taxon>
    </lineage>
</organism>
<dbReference type="NCBIfam" id="TIGR02122">
    <property type="entry name" value="TRAP_TAXI"/>
    <property type="match status" value="1"/>
</dbReference>
<name>A0ABS4S8E4_9BACI</name>
<dbReference type="Gene3D" id="3.40.190.10">
    <property type="entry name" value="Periplasmic binding protein-like II"/>
    <property type="match status" value="2"/>
</dbReference>